<keyword evidence="2" id="KW-0663">Pyridoxal phosphate</keyword>
<sequence>MTAPRLEIDLSKIRHNAQVLVKKLADRGIGVSGVTKAMLGNPLFANTLLSAGIRGLADSRVEDIENMRKAGVDGQMELIRSPMLSQAARVVKSANISLNTELETIAALSAAAGAQNCVHGILLMVELGDLREGIMPSDLEDMVRRTLAFPNIRLDGIGTNLACQNGVVPDARNMGELSALADAIDATFDRTFPVVSGGNSANLNWALGEGKKGRINNLRLGEAILLGCEPLHRQPLDGLYADAFVLVAEVIECKTKPSQPTGTIGQTAFGAAKSAANSGPIRQALLAIGHADTDPTGLAPIHQSLKVLGASSDHLILDTQDQTCPIGSEVAFSLNYSALIHAMASPFVTKQYHQNSASRGSIAAA</sequence>
<dbReference type="CDD" id="cd06815">
    <property type="entry name" value="PLPDE_III_AR_like_1"/>
    <property type="match status" value="1"/>
</dbReference>
<dbReference type="Pfam" id="PF01168">
    <property type="entry name" value="Ala_racemase_N"/>
    <property type="match status" value="1"/>
</dbReference>
<dbReference type="GO" id="GO:0005829">
    <property type="term" value="C:cytosol"/>
    <property type="evidence" value="ECO:0007669"/>
    <property type="project" value="TreeGrafter"/>
</dbReference>
<dbReference type="InterPro" id="IPR029066">
    <property type="entry name" value="PLP-binding_barrel"/>
</dbReference>
<dbReference type="Gene3D" id="3.20.20.10">
    <property type="entry name" value="Alanine racemase"/>
    <property type="match status" value="1"/>
</dbReference>
<evidence type="ECO:0000259" key="4">
    <source>
        <dbReference type="Pfam" id="PF01168"/>
    </source>
</evidence>
<reference evidence="5 6" key="1">
    <citation type="submission" date="2017-05" db="EMBL/GenBank/DDBJ databases">
        <title>Genome Analysis of Maritalea myrionectae HL2708#5.</title>
        <authorList>
            <consortium name="Cotde Inc.-PKNU"/>
            <person name="Jang D."/>
            <person name="Oh H.-M."/>
        </authorList>
    </citation>
    <scope>NUCLEOTIDE SEQUENCE [LARGE SCALE GENOMIC DNA]</scope>
    <source>
        <strain evidence="5 6">HL2708#5</strain>
    </source>
</reference>
<evidence type="ECO:0000256" key="2">
    <source>
        <dbReference type="ARBA" id="ARBA00022898"/>
    </source>
</evidence>
<proteinExistence type="predicted"/>
<dbReference type="PANTHER" id="PTHR30511">
    <property type="entry name" value="ALANINE RACEMASE"/>
    <property type="match status" value="1"/>
</dbReference>
<keyword evidence="6" id="KW-1185">Reference proteome</keyword>
<dbReference type="InterPro" id="IPR000821">
    <property type="entry name" value="Ala_racemase"/>
</dbReference>
<dbReference type="SUPFAM" id="SSF51419">
    <property type="entry name" value="PLP-binding barrel"/>
    <property type="match status" value="1"/>
</dbReference>
<feature type="domain" description="Alanine racemase N-terminal" evidence="4">
    <location>
        <begin position="8"/>
        <end position="224"/>
    </location>
</feature>
<dbReference type="Proteomes" id="UP000258927">
    <property type="component" value="Chromosome"/>
</dbReference>
<accession>A0A2R4MGR5</accession>
<organism evidence="5 6">
    <name type="scientific">Maritalea myrionectae</name>
    <dbReference type="NCBI Taxonomy" id="454601"/>
    <lineage>
        <taxon>Bacteria</taxon>
        <taxon>Pseudomonadati</taxon>
        <taxon>Pseudomonadota</taxon>
        <taxon>Alphaproteobacteria</taxon>
        <taxon>Hyphomicrobiales</taxon>
        <taxon>Devosiaceae</taxon>
        <taxon>Maritalea</taxon>
    </lineage>
</organism>
<comment type="cofactor">
    <cofactor evidence="1">
        <name>pyridoxal 5'-phosphate</name>
        <dbReference type="ChEBI" id="CHEBI:597326"/>
    </cofactor>
</comment>
<protein>
    <recommendedName>
        <fullName evidence="4">Alanine racemase N-terminal domain-containing protein</fullName>
    </recommendedName>
</protein>
<gene>
    <name evidence="5" type="ORF">MXMO3_02730</name>
</gene>
<evidence type="ECO:0000256" key="1">
    <source>
        <dbReference type="ARBA" id="ARBA00001933"/>
    </source>
</evidence>
<dbReference type="EMBL" id="CP021330">
    <property type="protein sequence ID" value="AVX05241.1"/>
    <property type="molecule type" value="Genomic_DNA"/>
</dbReference>
<dbReference type="RefSeq" id="WP_117396205.1">
    <property type="nucleotide sequence ID" value="NZ_CP021330.1"/>
</dbReference>
<dbReference type="GO" id="GO:0030170">
    <property type="term" value="F:pyridoxal phosphate binding"/>
    <property type="evidence" value="ECO:0007669"/>
    <property type="project" value="TreeGrafter"/>
</dbReference>
<dbReference type="STRING" id="1122213.GCA_000423365_00365"/>
<name>A0A2R4MGR5_9HYPH</name>
<dbReference type="AlphaFoldDB" id="A0A2R4MGR5"/>
<evidence type="ECO:0000256" key="3">
    <source>
        <dbReference type="ARBA" id="ARBA00023235"/>
    </source>
</evidence>
<dbReference type="PANTHER" id="PTHR30511:SF3">
    <property type="entry name" value="LYSINE RACEMASE"/>
    <property type="match status" value="1"/>
</dbReference>
<dbReference type="GO" id="GO:0008784">
    <property type="term" value="F:alanine racemase activity"/>
    <property type="evidence" value="ECO:0007669"/>
    <property type="project" value="TreeGrafter"/>
</dbReference>
<dbReference type="KEGG" id="mmyr:MXMO3_02730"/>
<dbReference type="InterPro" id="IPR001608">
    <property type="entry name" value="Ala_racemase_N"/>
</dbReference>
<evidence type="ECO:0000313" key="5">
    <source>
        <dbReference type="EMBL" id="AVX05241.1"/>
    </source>
</evidence>
<keyword evidence="3" id="KW-0413">Isomerase</keyword>
<evidence type="ECO:0000313" key="6">
    <source>
        <dbReference type="Proteomes" id="UP000258927"/>
    </source>
</evidence>